<dbReference type="Proteomes" id="UP000786185">
    <property type="component" value="Unassembled WGS sequence"/>
</dbReference>
<dbReference type="AlphaFoldDB" id="A0AAW4BI27"/>
<gene>
    <name evidence="1" type="ORF">EAY46_03485</name>
    <name evidence="2" type="ORF">ERJ77_25690</name>
</gene>
<proteinExistence type="predicted"/>
<protein>
    <submittedName>
        <fullName evidence="2">Uncharacterized protein</fullName>
    </submittedName>
</protein>
<evidence type="ECO:0000313" key="3">
    <source>
        <dbReference type="Proteomes" id="UP000726136"/>
    </source>
</evidence>
<evidence type="ECO:0000313" key="1">
    <source>
        <dbReference type="EMBL" id="MBF4372143.1"/>
    </source>
</evidence>
<comment type="caution">
    <text evidence="2">The sequence shown here is derived from an EMBL/GenBank/DDBJ whole genome shotgun (WGS) entry which is preliminary data.</text>
</comment>
<organism evidence="2 4">
    <name type="scientific">Vibrio anguillarum</name>
    <name type="common">Listonella anguillarum</name>
    <dbReference type="NCBI Taxonomy" id="55601"/>
    <lineage>
        <taxon>Bacteria</taxon>
        <taxon>Pseudomonadati</taxon>
        <taxon>Pseudomonadota</taxon>
        <taxon>Gammaproteobacteria</taxon>
        <taxon>Vibrionales</taxon>
        <taxon>Vibrionaceae</taxon>
        <taxon>Vibrio</taxon>
    </lineage>
</organism>
<evidence type="ECO:0000313" key="4">
    <source>
        <dbReference type="Proteomes" id="UP000786185"/>
    </source>
</evidence>
<dbReference type="EMBL" id="RDPI01000004">
    <property type="protein sequence ID" value="MBF4372143.1"/>
    <property type="molecule type" value="Genomic_DNA"/>
</dbReference>
<evidence type="ECO:0000313" key="2">
    <source>
        <dbReference type="EMBL" id="MBF4437812.1"/>
    </source>
</evidence>
<reference evidence="2 3" key="1">
    <citation type="journal article" date="2021" name="PeerJ">
        <title>Analysis of 44 Vibrio anguillarum genomes reveals high genetic diversity.</title>
        <authorList>
            <person name="Hansen M.J."/>
            <person name="Dalsgaard I."/>
        </authorList>
    </citation>
    <scope>NUCLEOTIDE SEQUENCE</scope>
    <source>
        <strain evidence="1 3">040915-1/1B</strain>
        <strain evidence="2">850617-1/1</strain>
    </source>
</reference>
<dbReference type="EMBL" id="SCLC01001363">
    <property type="protein sequence ID" value="MBF4437812.1"/>
    <property type="molecule type" value="Genomic_DNA"/>
</dbReference>
<sequence length="62" mass="6660">MLFPLVMPDLPIHTSRRGIGLFYLLLGYPSCTGLLSGFCSSQPSFAVCFLQVSSHGEPPCIG</sequence>
<accession>A0AAW4BI27</accession>
<name>A0AAW4BI27_VIBAN</name>
<dbReference type="Proteomes" id="UP000726136">
    <property type="component" value="Unassembled WGS sequence"/>
</dbReference>
<keyword evidence="3" id="KW-1185">Reference proteome</keyword>